<keyword evidence="9 10" id="KW-0496">Mitochondrion</keyword>
<keyword evidence="9" id="KW-0830">Ubiquinone</keyword>
<evidence type="ECO:0000256" key="1">
    <source>
        <dbReference type="ARBA" id="ARBA00004370"/>
    </source>
</evidence>
<dbReference type="InterPro" id="IPR000440">
    <property type="entry name" value="NADH_UbQ/plastoQ_OxRdtase_su3"/>
</dbReference>
<keyword evidence="9" id="KW-0679">Respiratory chain</keyword>
<dbReference type="PANTHER" id="PTHR11058">
    <property type="entry name" value="NADH-UBIQUINONE OXIDOREDUCTASE CHAIN 3"/>
    <property type="match status" value="1"/>
</dbReference>
<dbReference type="Gene3D" id="1.20.58.1610">
    <property type="entry name" value="NADH:ubiquinone/plastoquinone oxidoreductase, chain 3"/>
    <property type="match status" value="1"/>
</dbReference>
<comment type="catalytic activity">
    <reaction evidence="8 9">
        <text>a ubiquinone + NADH + 5 H(+)(in) = a ubiquinol + NAD(+) + 4 H(+)(out)</text>
        <dbReference type="Rhea" id="RHEA:29091"/>
        <dbReference type="Rhea" id="RHEA-COMP:9565"/>
        <dbReference type="Rhea" id="RHEA-COMP:9566"/>
        <dbReference type="ChEBI" id="CHEBI:15378"/>
        <dbReference type="ChEBI" id="CHEBI:16389"/>
        <dbReference type="ChEBI" id="CHEBI:17976"/>
        <dbReference type="ChEBI" id="CHEBI:57540"/>
        <dbReference type="ChEBI" id="CHEBI:57945"/>
        <dbReference type="EC" id="7.1.1.2"/>
    </reaction>
</comment>
<dbReference type="GO" id="GO:0031966">
    <property type="term" value="C:mitochondrial membrane"/>
    <property type="evidence" value="ECO:0007669"/>
    <property type="project" value="UniProtKB-SubCell"/>
</dbReference>
<keyword evidence="9" id="KW-0520">NAD</keyword>
<dbReference type="GO" id="GO:0008137">
    <property type="term" value="F:NADH dehydrogenase (ubiquinone) activity"/>
    <property type="evidence" value="ECO:0007669"/>
    <property type="project" value="UniProtKB-UniRule"/>
</dbReference>
<keyword evidence="5 9" id="KW-0812">Transmembrane</keyword>
<dbReference type="PANTHER" id="PTHR11058:SF9">
    <property type="entry name" value="NADH-UBIQUINONE OXIDOREDUCTASE CHAIN 3"/>
    <property type="match status" value="1"/>
</dbReference>
<dbReference type="EMBL" id="KJ489418">
    <property type="protein sequence ID" value="AHZ34262.1"/>
    <property type="molecule type" value="Genomic_DNA"/>
</dbReference>
<evidence type="ECO:0000256" key="6">
    <source>
        <dbReference type="ARBA" id="ARBA00022989"/>
    </source>
</evidence>
<feature type="transmembrane region" description="Helical" evidence="9">
    <location>
        <begin position="57"/>
        <end position="77"/>
    </location>
</feature>
<comment type="function">
    <text evidence="9">Core subunit of the mitochondrial membrane respiratory chain NADH dehydrogenase (Complex I) which catalyzes electron transfer from NADH through the respiratory chain, using ubiquinone as an electron acceptor. Essential for the catalytic activity of complex I.</text>
</comment>
<keyword evidence="4 9" id="KW-0813">Transport</keyword>
<reference evidence="10" key="1">
    <citation type="submission" date="2014-02" db="EMBL/GenBank/DDBJ databases">
        <title>Brachionus rubens mitochondrial DNA, complete genome, note:Bp-mtDNA-II.</title>
        <authorList>
            <person name="Cheng S.H."/>
            <person name="Zhang Y."/>
            <person name="Liu Y.L."/>
            <person name="Lu Y.M."/>
            <person name="Xia M.N."/>
            <person name="Yan J.J."/>
            <person name="Sun D.Q."/>
            <person name="Xi Y.L."/>
        </authorList>
    </citation>
    <scope>NUCLEOTIDE SEQUENCE</scope>
</reference>
<sequence>MLLVMYLLVSTTLLVVILKIVSYSIAESAPLNREELSPYECGFEHHNVSRIPFSLRYFFLTLIFLLFDLEIVLMLFMPYVILSSYFMISMVLLFSFIFILYLSLIYEWNDGTLEWLS</sequence>
<evidence type="ECO:0000256" key="5">
    <source>
        <dbReference type="ARBA" id="ARBA00022692"/>
    </source>
</evidence>
<name>A0A0C4L1W9_9BILA</name>
<comment type="subcellular location">
    <subcellularLocation>
        <location evidence="1">Membrane</location>
    </subcellularLocation>
    <subcellularLocation>
        <location evidence="9">Mitochondrion membrane</location>
        <topology evidence="9">Multi-pass membrane protein</topology>
    </subcellularLocation>
</comment>
<keyword evidence="9" id="KW-0249">Electron transport</keyword>
<dbReference type="Pfam" id="PF00507">
    <property type="entry name" value="Oxidored_q4"/>
    <property type="match status" value="1"/>
</dbReference>
<geneLocation type="mitochondrion" evidence="10"/>
<accession>A0A0C4L1W9</accession>
<protein>
    <recommendedName>
        <fullName evidence="3 9">NADH-ubiquinone oxidoreductase chain 3</fullName>
        <ecNumber evidence="9">7.1.1.2</ecNumber>
    </recommendedName>
</protein>
<proteinExistence type="inferred from homology"/>
<feature type="transmembrane region" description="Helical" evidence="9">
    <location>
        <begin position="84"/>
        <end position="106"/>
    </location>
</feature>
<dbReference type="GO" id="GO:0030964">
    <property type="term" value="C:NADH dehydrogenase complex"/>
    <property type="evidence" value="ECO:0007669"/>
    <property type="project" value="TreeGrafter"/>
</dbReference>
<organism evidence="10">
    <name type="scientific">Brachionus rubens</name>
    <dbReference type="NCBI Taxonomy" id="392764"/>
    <lineage>
        <taxon>Eukaryota</taxon>
        <taxon>Metazoa</taxon>
        <taxon>Spiralia</taxon>
        <taxon>Gnathifera</taxon>
        <taxon>Rotifera</taxon>
        <taxon>Eurotatoria</taxon>
        <taxon>Monogononta</taxon>
        <taxon>Pseudotrocha</taxon>
        <taxon>Ploima</taxon>
        <taxon>Brachionidae</taxon>
        <taxon>Brachionus</taxon>
    </lineage>
</organism>
<comment type="similarity">
    <text evidence="2 9">Belongs to the complex I subunit 3 family.</text>
</comment>
<evidence type="ECO:0000256" key="8">
    <source>
        <dbReference type="ARBA" id="ARBA00049551"/>
    </source>
</evidence>
<evidence type="ECO:0000256" key="7">
    <source>
        <dbReference type="ARBA" id="ARBA00023136"/>
    </source>
</evidence>
<evidence type="ECO:0000256" key="4">
    <source>
        <dbReference type="ARBA" id="ARBA00022448"/>
    </source>
</evidence>
<evidence type="ECO:0000256" key="9">
    <source>
        <dbReference type="RuleBase" id="RU003640"/>
    </source>
</evidence>
<evidence type="ECO:0000313" key="10">
    <source>
        <dbReference type="EMBL" id="AHZ34262.1"/>
    </source>
</evidence>
<dbReference type="InterPro" id="IPR038430">
    <property type="entry name" value="NDAH_ubi_oxred_su3_sf"/>
</dbReference>
<dbReference type="EC" id="7.1.1.2" evidence="9"/>
<evidence type="ECO:0000256" key="3">
    <source>
        <dbReference type="ARBA" id="ARBA00021007"/>
    </source>
</evidence>
<dbReference type="AlphaFoldDB" id="A0A0C4L1W9"/>
<keyword evidence="7 9" id="KW-0472">Membrane</keyword>
<keyword evidence="9" id="KW-1278">Translocase</keyword>
<keyword evidence="6 9" id="KW-1133">Transmembrane helix</keyword>
<evidence type="ECO:0000256" key="2">
    <source>
        <dbReference type="ARBA" id="ARBA00008472"/>
    </source>
</evidence>
<gene>
    <name evidence="10" type="primary">ND3</name>
</gene>